<dbReference type="GO" id="GO:0016491">
    <property type="term" value="F:oxidoreductase activity"/>
    <property type="evidence" value="ECO:0007669"/>
    <property type="project" value="UniProtKB-KW"/>
</dbReference>
<dbReference type="InterPro" id="IPR036318">
    <property type="entry name" value="FAD-bd_PCMH-like_sf"/>
</dbReference>
<dbReference type="Proteomes" id="UP000700596">
    <property type="component" value="Unassembled WGS sequence"/>
</dbReference>
<evidence type="ECO:0000259" key="6">
    <source>
        <dbReference type="PROSITE" id="PS51387"/>
    </source>
</evidence>
<dbReference type="InterPro" id="IPR050416">
    <property type="entry name" value="FAD-linked_Oxidoreductase"/>
</dbReference>
<comment type="caution">
    <text evidence="7">The sequence shown here is derived from an EMBL/GenBank/DDBJ whole genome shotgun (WGS) entry which is preliminary data.</text>
</comment>
<keyword evidence="2" id="KW-0285">Flavoprotein</keyword>
<feature type="chain" id="PRO_5040230770" evidence="5">
    <location>
        <begin position="21"/>
        <end position="518"/>
    </location>
</feature>
<dbReference type="InterPro" id="IPR016169">
    <property type="entry name" value="FAD-bd_PCMH_sub2"/>
</dbReference>
<dbReference type="EMBL" id="JAGMWT010000016">
    <property type="protein sequence ID" value="KAH7115121.1"/>
    <property type="molecule type" value="Genomic_DNA"/>
</dbReference>
<feature type="signal peptide" evidence="5">
    <location>
        <begin position="1"/>
        <end position="20"/>
    </location>
</feature>
<comment type="similarity">
    <text evidence="1">Belongs to the oxygen-dependent FAD-linked oxidoreductase family.</text>
</comment>
<dbReference type="AlphaFoldDB" id="A0A9P9DA61"/>
<keyword evidence="8" id="KW-1185">Reference proteome</keyword>
<evidence type="ECO:0000256" key="3">
    <source>
        <dbReference type="ARBA" id="ARBA00022827"/>
    </source>
</evidence>
<protein>
    <submittedName>
        <fullName evidence="7">Oxidoreductase FAD-binding protein</fullName>
    </submittedName>
</protein>
<evidence type="ECO:0000256" key="4">
    <source>
        <dbReference type="ARBA" id="ARBA00023002"/>
    </source>
</evidence>
<dbReference type="OrthoDB" id="2151789at2759"/>
<dbReference type="InterPro" id="IPR006094">
    <property type="entry name" value="Oxid_FAD_bind_N"/>
</dbReference>
<evidence type="ECO:0000256" key="1">
    <source>
        <dbReference type="ARBA" id="ARBA00005466"/>
    </source>
</evidence>
<evidence type="ECO:0000256" key="5">
    <source>
        <dbReference type="SAM" id="SignalP"/>
    </source>
</evidence>
<dbReference type="Gene3D" id="3.30.465.10">
    <property type="match status" value="1"/>
</dbReference>
<name>A0A9P9DA61_9PLEO</name>
<evidence type="ECO:0000313" key="8">
    <source>
        <dbReference type="Proteomes" id="UP000700596"/>
    </source>
</evidence>
<dbReference type="PROSITE" id="PS51387">
    <property type="entry name" value="FAD_PCMH"/>
    <property type="match status" value="1"/>
</dbReference>
<proteinExistence type="inferred from homology"/>
<dbReference type="SUPFAM" id="SSF56176">
    <property type="entry name" value="FAD-binding/transporter-associated domain-like"/>
    <property type="match status" value="1"/>
</dbReference>
<keyword evidence="3" id="KW-0274">FAD</keyword>
<dbReference type="Pfam" id="PF01565">
    <property type="entry name" value="FAD_binding_4"/>
    <property type="match status" value="1"/>
</dbReference>
<dbReference type="InterPro" id="IPR016166">
    <property type="entry name" value="FAD-bd_PCMH"/>
</dbReference>
<dbReference type="PANTHER" id="PTHR42973:SF13">
    <property type="entry name" value="FAD-BINDING PCMH-TYPE DOMAIN-CONTAINING PROTEIN"/>
    <property type="match status" value="1"/>
</dbReference>
<evidence type="ECO:0000313" key="7">
    <source>
        <dbReference type="EMBL" id="KAH7115121.1"/>
    </source>
</evidence>
<keyword evidence="4" id="KW-0560">Oxidoreductase</keyword>
<accession>A0A9P9DA61</accession>
<dbReference type="PANTHER" id="PTHR42973">
    <property type="entry name" value="BINDING OXIDOREDUCTASE, PUTATIVE (AFU_ORTHOLOGUE AFUA_1G17690)-RELATED"/>
    <property type="match status" value="1"/>
</dbReference>
<reference evidence="7" key="1">
    <citation type="journal article" date="2021" name="Nat. Commun.">
        <title>Genetic determinants of endophytism in the Arabidopsis root mycobiome.</title>
        <authorList>
            <person name="Mesny F."/>
            <person name="Miyauchi S."/>
            <person name="Thiergart T."/>
            <person name="Pickel B."/>
            <person name="Atanasova L."/>
            <person name="Karlsson M."/>
            <person name="Huettel B."/>
            <person name="Barry K.W."/>
            <person name="Haridas S."/>
            <person name="Chen C."/>
            <person name="Bauer D."/>
            <person name="Andreopoulos W."/>
            <person name="Pangilinan J."/>
            <person name="LaButti K."/>
            <person name="Riley R."/>
            <person name="Lipzen A."/>
            <person name="Clum A."/>
            <person name="Drula E."/>
            <person name="Henrissat B."/>
            <person name="Kohler A."/>
            <person name="Grigoriev I.V."/>
            <person name="Martin F.M."/>
            <person name="Hacquard S."/>
        </authorList>
    </citation>
    <scope>NUCLEOTIDE SEQUENCE</scope>
    <source>
        <strain evidence="7">MPI-CAGE-CH-0243</strain>
    </source>
</reference>
<evidence type="ECO:0000256" key="2">
    <source>
        <dbReference type="ARBA" id="ARBA00022630"/>
    </source>
</evidence>
<dbReference type="GO" id="GO:0071949">
    <property type="term" value="F:FAD binding"/>
    <property type="evidence" value="ECO:0007669"/>
    <property type="project" value="InterPro"/>
</dbReference>
<organism evidence="7 8">
    <name type="scientific">Dendryphion nanum</name>
    <dbReference type="NCBI Taxonomy" id="256645"/>
    <lineage>
        <taxon>Eukaryota</taxon>
        <taxon>Fungi</taxon>
        <taxon>Dikarya</taxon>
        <taxon>Ascomycota</taxon>
        <taxon>Pezizomycotina</taxon>
        <taxon>Dothideomycetes</taxon>
        <taxon>Pleosporomycetidae</taxon>
        <taxon>Pleosporales</taxon>
        <taxon>Torulaceae</taxon>
        <taxon>Dendryphion</taxon>
    </lineage>
</organism>
<sequence>MAPFFASVLLALAQGLLIHAAIPDKNSILSQLQKNGACCTALDYFLPGKVHFNALVDLEYVSSQSSYWSAQAKSVSPTCIVIPTSSQDVSLAVGILNIAHQASIRGCKFAVRSAGHTPQSSSVNIAGGVTIDLQGMKQVTVSSDGKLVSIGPGNRWIDIYPKLDELNLAMIGGRASGVGSAGLILGGGVSYFSGRYGFACDNVQTYEIVLANGTITTASSTVNPTLFRALKGGSSNFGIVTRFDTKLYPQQPFWGGTIAHPITNKEALFEFFSNFTLSRNTDPYAALIMDFAWLAGIPSIVHNIAYTDSAAIWPPPAFEALDKMPKIATTIRKDKLTSFTNELATQIALTNGGNNLFVTLTFVNKQDVTEDFMAEVFELADATAKQLLTVVGMIYTMSFQPLPYKLYSKSASTGGNVLGLDRFQDDLINLLFTLSWQLPTDNARVTAALKALEVSIATLAKQRGIFNEFIYLNYGAEWQDPLRAYGSANLEYMRTQSRRYDPTGVFQKAMPGGFKLGI</sequence>
<gene>
    <name evidence="7" type="ORF">B0J11DRAFT_124110</name>
</gene>
<keyword evidence="5" id="KW-0732">Signal</keyword>
<feature type="domain" description="FAD-binding PCMH-type" evidence="6">
    <location>
        <begin position="73"/>
        <end position="250"/>
    </location>
</feature>